<dbReference type="STRING" id="1182542.W9Y222"/>
<dbReference type="OrthoDB" id="5125733at2759"/>
<dbReference type="GeneID" id="19167617"/>
<dbReference type="EMBL" id="AMGY01000003">
    <property type="protein sequence ID" value="EXJ86538.1"/>
    <property type="molecule type" value="Genomic_DNA"/>
</dbReference>
<dbReference type="InterPro" id="IPR010730">
    <property type="entry name" value="HET"/>
</dbReference>
<comment type="caution">
    <text evidence="2">The sequence shown here is derived from an EMBL/GenBank/DDBJ whole genome shotgun (WGS) entry which is preliminary data.</text>
</comment>
<dbReference type="AlphaFoldDB" id="W9Y222"/>
<reference evidence="2 3" key="1">
    <citation type="submission" date="2013-03" db="EMBL/GenBank/DDBJ databases">
        <title>The Genome Sequence of Capronia epimyces CBS 606.96.</title>
        <authorList>
            <consortium name="The Broad Institute Genomics Platform"/>
            <person name="Cuomo C."/>
            <person name="de Hoog S."/>
            <person name="Gorbushina A."/>
            <person name="Walker B."/>
            <person name="Young S.K."/>
            <person name="Zeng Q."/>
            <person name="Gargeya S."/>
            <person name="Fitzgerald M."/>
            <person name="Haas B."/>
            <person name="Abouelleil A."/>
            <person name="Allen A.W."/>
            <person name="Alvarado L."/>
            <person name="Arachchi H.M."/>
            <person name="Berlin A.M."/>
            <person name="Chapman S.B."/>
            <person name="Gainer-Dewar J."/>
            <person name="Goldberg J."/>
            <person name="Griggs A."/>
            <person name="Gujja S."/>
            <person name="Hansen M."/>
            <person name="Howarth C."/>
            <person name="Imamovic A."/>
            <person name="Ireland A."/>
            <person name="Larimer J."/>
            <person name="McCowan C."/>
            <person name="Murphy C."/>
            <person name="Pearson M."/>
            <person name="Poon T.W."/>
            <person name="Priest M."/>
            <person name="Roberts A."/>
            <person name="Saif S."/>
            <person name="Shea T."/>
            <person name="Sisk P."/>
            <person name="Sykes S."/>
            <person name="Wortman J."/>
            <person name="Nusbaum C."/>
            <person name="Birren B."/>
        </authorList>
    </citation>
    <scope>NUCLEOTIDE SEQUENCE [LARGE SCALE GENOMIC DNA]</scope>
    <source>
        <strain evidence="2 3">CBS 606.96</strain>
    </source>
</reference>
<evidence type="ECO:0000313" key="2">
    <source>
        <dbReference type="EMBL" id="EXJ86538.1"/>
    </source>
</evidence>
<protein>
    <recommendedName>
        <fullName evidence="1">Heterokaryon incompatibility domain-containing protein</fullName>
    </recommendedName>
</protein>
<dbReference type="Pfam" id="PF06985">
    <property type="entry name" value="HET"/>
    <property type="match status" value="1"/>
</dbReference>
<dbReference type="eggNOG" id="ENOG502SICY">
    <property type="taxonomic scope" value="Eukaryota"/>
</dbReference>
<proteinExistence type="predicted"/>
<accession>W9Y222</accession>
<feature type="domain" description="Heterokaryon incompatibility" evidence="1">
    <location>
        <begin position="74"/>
        <end position="230"/>
    </location>
</feature>
<organism evidence="2 3">
    <name type="scientific">Capronia epimyces CBS 606.96</name>
    <dbReference type="NCBI Taxonomy" id="1182542"/>
    <lineage>
        <taxon>Eukaryota</taxon>
        <taxon>Fungi</taxon>
        <taxon>Dikarya</taxon>
        <taxon>Ascomycota</taxon>
        <taxon>Pezizomycotina</taxon>
        <taxon>Eurotiomycetes</taxon>
        <taxon>Chaetothyriomycetidae</taxon>
        <taxon>Chaetothyriales</taxon>
        <taxon>Herpotrichiellaceae</taxon>
        <taxon>Capronia</taxon>
    </lineage>
</organism>
<dbReference type="PANTHER" id="PTHR33112">
    <property type="entry name" value="DOMAIN PROTEIN, PUTATIVE-RELATED"/>
    <property type="match status" value="1"/>
</dbReference>
<dbReference type="Proteomes" id="UP000019478">
    <property type="component" value="Unassembled WGS sequence"/>
</dbReference>
<sequence length="535" mass="60113">MQPRANLPEDSFSDACFNTINAWIKECSLGHRLCTIDKRPPFLPTRLVDVSPESCPSGMRLVHTVDFLDRAAKYAALSHAWGLKEQRIKPIPKTRADSLLDRLDQIPWEELTKTFQDAIVVARRLGLRYIWIDALCIIQDDAADFATQASQMAQIYGRAHVVISATRAATGDVGIFHRRPGAQTVSCTDKEDKRLTAFVKQRLVHDDFITGEPRDFGTSPLFARAWCFQERLLATRVVHFSQHEIVWECNQELWCECGGIRPDSTTETGSNFKGRQALAMRKSSLSVRHRTWYDILRVYTARSLTVESDRLPALSGFAHQIATPAMGRYCAGVWEEDLPASLLWRPLRALPEKQGRVERPDTCSAPTWAWPSVQAVIESYVRYIKDKNSEVVAQVLEVKCQPATADPFGQVAGGHIILDAPAVTAMLRRDEAQTSDERQYMLTDVNDQHDCLPFPADVSLAAKCPDHVPLGSQVLCLIIERFHNHVNANRAACLVLRQGQGQAGDLQVGIWYRIGTVNCPAHWVNKGQRRVVKIL</sequence>
<gene>
    <name evidence="2" type="ORF">A1O3_03490</name>
</gene>
<keyword evidence="3" id="KW-1185">Reference proteome</keyword>
<evidence type="ECO:0000313" key="3">
    <source>
        <dbReference type="Proteomes" id="UP000019478"/>
    </source>
</evidence>
<dbReference type="PANTHER" id="PTHR33112:SF16">
    <property type="entry name" value="HETEROKARYON INCOMPATIBILITY DOMAIN-CONTAINING PROTEIN"/>
    <property type="match status" value="1"/>
</dbReference>
<evidence type="ECO:0000259" key="1">
    <source>
        <dbReference type="Pfam" id="PF06985"/>
    </source>
</evidence>
<dbReference type="RefSeq" id="XP_007731817.1">
    <property type="nucleotide sequence ID" value="XM_007733627.1"/>
</dbReference>
<dbReference type="HOGENOM" id="CLU_002639_3_1_1"/>
<name>W9Y222_9EURO</name>